<feature type="transmembrane region" description="Helical" evidence="4">
    <location>
        <begin position="31"/>
        <end position="48"/>
    </location>
</feature>
<dbReference type="PANTHER" id="PTHR10628">
    <property type="entry name" value="SIALIDASE"/>
    <property type="match status" value="1"/>
</dbReference>
<dbReference type="CDD" id="cd15482">
    <property type="entry name" value="Sialidase_non-viral"/>
    <property type="match status" value="1"/>
</dbReference>
<dbReference type="Pfam" id="PF13088">
    <property type="entry name" value="BNR_2"/>
    <property type="match status" value="1"/>
</dbReference>
<dbReference type="Gene3D" id="2.120.10.10">
    <property type="match status" value="1"/>
</dbReference>
<name>D5U755_BRAM5</name>
<sequence>MFFFVIFKLLIYKKIGIIFVLWRIKNEKKYFILLICIIVGIFILTAVSCSKRLNPFNPSISIDGNVSDEDNNSGGGIIISPIDPPINPPIEPDIDEEEPEWFLPPEEQIKPFMEQTIIFKSEVNNNNPNSPKHIYRIPGITVSEKNTIIAVADYRKNSYEDVGFSGSKAIDIVVRRSTDGGINWGPEITIPPIASDNKTAHGDSLFFSCANGDLVVLCAAGGAYKKDPGFGGSKIMVSRSTDDGLSWSEWELAQGNVNSFGQGVLSAYDRGFAASGTGARLFDGTLMGAMLVNKGTGNNTAAAAVIVSTDNGHTWTVRSVAKRKSGTQDEPKVVTQLNDGRILLSVRSGAWNAKNKQRVWFRSVANIGSSWEEFVPTGNFYDGACNAEGILFTSTLEGYDKNRLIHLALDSNSDRRNLTAFISYDEGDSWKKLRVLNSGRAGYSALARLRDGTIVSLAEEQGGQGLPTTGKELYNIVFRRFNLRWLTENLSESEKDFYTPPDKTVFRRW</sequence>
<comment type="similarity">
    <text evidence="2">Belongs to the glycosyl hydrolase 33 family.</text>
</comment>
<dbReference type="InterPro" id="IPR011040">
    <property type="entry name" value="Sialidase"/>
</dbReference>
<evidence type="ECO:0000256" key="2">
    <source>
        <dbReference type="ARBA" id="ARBA00009348"/>
    </source>
</evidence>
<dbReference type="HOGENOM" id="CLU_024620_1_0_12"/>
<accession>D5U755</accession>
<dbReference type="GO" id="GO:0005737">
    <property type="term" value="C:cytoplasm"/>
    <property type="evidence" value="ECO:0007669"/>
    <property type="project" value="TreeGrafter"/>
</dbReference>
<dbReference type="eggNOG" id="COG4409">
    <property type="taxonomic scope" value="Bacteria"/>
</dbReference>
<dbReference type="GO" id="GO:0004308">
    <property type="term" value="F:exo-alpha-sialidase activity"/>
    <property type="evidence" value="ECO:0007669"/>
    <property type="project" value="UniProtKB-EC"/>
</dbReference>
<dbReference type="EC" id="3.2.1.18" evidence="3"/>
<feature type="transmembrane region" description="Helical" evidence="4">
    <location>
        <begin position="6"/>
        <end position="24"/>
    </location>
</feature>
<dbReference type="CAZy" id="GH33">
    <property type="family name" value="Glycoside Hydrolase Family 33"/>
</dbReference>
<evidence type="ECO:0000259" key="5">
    <source>
        <dbReference type="Pfam" id="PF13088"/>
    </source>
</evidence>
<dbReference type="SUPFAM" id="SSF50939">
    <property type="entry name" value="Sialidases"/>
    <property type="match status" value="1"/>
</dbReference>
<protein>
    <recommendedName>
        <fullName evidence="3">exo-alpha-sialidase</fullName>
        <ecNumber evidence="3">3.2.1.18</ecNumber>
    </recommendedName>
</protein>
<evidence type="ECO:0000256" key="3">
    <source>
        <dbReference type="ARBA" id="ARBA00012733"/>
    </source>
</evidence>
<dbReference type="GO" id="GO:0006689">
    <property type="term" value="P:ganglioside catabolic process"/>
    <property type="evidence" value="ECO:0007669"/>
    <property type="project" value="TreeGrafter"/>
</dbReference>
<dbReference type="GO" id="GO:0009313">
    <property type="term" value="P:oligosaccharide catabolic process"/>
    <property type="evidence" value="ECO:0007669"/>
    <property type="project" value="TreeGrafter"/>
</dbReference>
<reference evidence="6 7" key="1">
    <citation type="journal article" date="2010" name="Stand. Genomic Sci.">
        <title>Complete genome sequence of Brachyspira murdochii type strain (56-150).</title>
        <authorList>
            <person name="Pati A."/>
            <person name="Sikorski J."/>
            <person name="Gronow S."/>
            <person name="Munk C."/>
            <person name="Lapidus A."/>
            <person name="Copeland A."/>
            <person name="Glavina Del Tio T."/>
            <person name="Nolan M."/>
            <person name="Lucas S."/>
            <person name="Chen F."/>
            <person name="Tice H."/>
            <person name="Cheng J.F."/>
            <person name="Han C."/>
            <person name="Detter J.C."/>
            <person name="Bruce D."/>
            <person name="Tapia R."/>
            <person name="Goodwin L."/>
            <person name="Pitluck S."/>
            <person name="Liolios K."/>
            <person name="Ivanova N."/>
            <person name="Mavromatis K."/>
            <person name="Mikhailova N."/>
            <person name="Chen A."/>
            <person name="Palaniappan K."/>
            <person name="Land M."/>
            <person name="Hauser L."/>
            <person name="Chang Y.J."/>
            <person name="Jeffries C.D."/>
            <person name="Spring S."/>
            <person name="Rohde M."/>
            <person name="Goker M."/>
            <person name="Bristow J."/>
            <person name="Eisen J.A."/>
            <person name="Markowitz V."/>
            <person name="Hugenholtz P."/>
            <person name="Kyrpides N.C."/>
            <person name="Klenk H.P."/>
        </authorList>
    </citation>
    <scope>NUCLEOTIDE SEQUENCE [LARGE SCALE GENOMIC DNA]</scope>
    <source>
        <strain evidence="7">ATCC 51284 / DSM 12563 / 56-150</strain>
    </source>
</reference>
<proteinExistence type="inferred from homology"/>
<evidence type="ECO:0000313" key="6">
    <source>
        <dbReference type="EMBL" id="ADG72779.1"/>
    </source>
</evidence>
<dbReference type="AlphaFoldDB" id="D5U755"/>
<keyword evidence="4" id="KW-0472">Membrane</keyword>
<evidence type="ECO:0000313" key="7">
    <source>
        <dbReference type="Proteomes" id="UP000001915"/>
    </source>
</evidence>
<keyword evidence="4" id="KW-0812">Transmembrane</keyword>
<gene>
    <name evidence="6" type="ordered locus">Bmur_2712</name>
</gene>
<dbReference type="PANTHER" id="PTHR10628:SF30">
    <property type="entry name" value="EXO-ALPHA-SIALIDASE"/>
    <property type="match status" value="1"/>
</dbReference>
<dbReference type="EMBL" id="CP001959">
    <property type="protein sequence ID" value="ADG72779.1"/>
    <property type="molecule type" value="Genomic_DNA"/>
</dbReference>
<dbReference type="GO" id="GO:0016020">
    <property type="term" value="C:membrane"/>
    <property type="evidence" value="ECO:0007669"/>
    <property type="project" value="TreeGrafter"/>
</dbReference>
<evidence type="ECO:0000256" key="4">
    <source>
        <dbReference type="SAM" id="Phobius"/>
    </source>
</evidence>
<keyword evidence="4" id="KW-1133">Transmembrane helix</keyword>
<dbReference type="KEGG" id="brm:Bmur_2712"/>
<evidence type="ECO:0000256" key="1">
    <source>
        <dbReference type="ARBA" id="ARBA00000427"/>
    </source>
</evidence>
<dbReference type="InterPro" id="IPR036278">
    <property type="entry name" value="Sialidase_sf"/>
</dbReference>
<dbReference type="STRING" id="526224.Bmur_2712"/>
<organism evidence="6 7">
    <name type="scientific">Brachyspira murdochii (strain ATCC 51284 / DSM 12563 / 56-150)</name>
    <name type="common">Serpulina murdochii</name>
    <dbReference type="NCBI Taxonomy" id="526224"/>
    <lineage>
        <taxon>Bacteria</taxon>
        <taxon>Pseudomonadati</taxon>
        <taxon>Spirochaetota</taxon>
        <taxon>Spirochaetia</taxon>
        <taxon>Brachyspirales</taxon>
        <taxon>Brachyspiraceae</taxon>
        <taxon>Brachyspira</taxon>
    </lineage>
</organism>
<feature type="domain" description="Sialidase" evidence="5">
    <location>
        <begin position="169"/>
        <end position="454"/>
    </location>
</feature>
<dbReference type="InterPro" id="IPR026856">
    <property type="entry name" value="Sialidase_fam"/>
</dbReference>
<dbReference type="Proteomes" id="UP000001915">
    <property type="component" value="Chromosome"/>
</dbReference>
<comment type="catalytic activity">
    <reaction evidence="1">
        <text>Hydrolysis of alpha-(2-&gt;3)-, alpha-(2-&gt;6)-, alpha-(2-&gt;8)- glycosidic linkages of terminal sialic acid residues in oligosaccharides, glycoproteins, glycolipids, colominic acid and synthetic substrates.</text>
        <dbReference type="EC" id="3.2.1.18"/>
    </reaction>
</comment>